<keyword evidence="5" id="KW-0349">Heme</keyword>
<dbReference type="Gene3D" id="1.10.630.10">
    <property type="entry name" value="Cytochrome P450"/>
    <property type="match status" value="1"/>
</dbReference>
<keyword evidence="8" id="KW-1185">Reference proteome</keyword>
<keyword evidence="6" id="KW-0812">Transmembrane</keyword>
<evidence type="ECO:0000256" key="6">
    <source>
        <dbReference type="SAM" id="Phobius"/>
    </source>
</evidence>
<comment type="similarity">
    <text evidence="1">Belongs to the cytochrome P450 family.</text>
</comment>
<dbReference type="GO" id="GO:0004497">
    <property type="term" value="F:monooxygenase activity"/>
    <property type="evidence" value="ECO:0007669"/>
    <property type="project" value="InterPro"/>
</dbReference>
<feature type="transmembrane region" description="Helical" evidence="6">
    <location>
        <begin position="9"/>
        <end position="33"/>
    </location>
</feature>
<evidence type="ECO:0000256" key="1">
    <source>
        <dbReference type="ARBA" id="ARBA00010617"/>
    </source>
</evidence>
<evidence type="ECO:0000256" key="5">
    <source>
        <dbReference type="PIRSR" id="PIRSR602401-1"/>
    </source>
</evidence>
<dbReference type="Proteomes" id="UP000327118">
    <property type="component" value="Unassembled WGS sequence"/>
</dbReference>
<dbReference type="InterPro" id="IPR001128">
    <property type="entry name" value="Cyt_P450"/>
</dbReference>
<organism evidence="7 8">
    <name type="scientific">Aspergillus coremiiformis</name>
    <dbReference type="NCBI Taxonomy" id="138285"/>
    <lineage>
        <taxon>Eukaryota</taxon>
        <taxon>Fungi</taxon>
        <taxon>Dikarya</taxon>
        <taxon>Ascomycota</taxon>
        <taxon>Pezizomycotina</taxon>
        <taxon>Eurotiomycetes</taxon>
        <taxon>Eurotiomycetidae</taxon>
        <taxon>Eurotiales</taxon>
        <taxon>Aspergillaceae</taxon>
        <taxon>Aspergillus</taxon>
        <taxon>Aspergillus subgen. Circumdati</taxon>
    </lineage>
</organism>
<dbReference type="AlphaFoldDB" id="A0A5N6ZCA8"/>
<dbReference type="EMBL" id="ML739091">
    <property type="protein sequence ID" value="KAE8353680.1"/>
    <property type="molecule type" value="Genomic_DNA"/>
</dbReference>
<dbReference type="Pfam" id="PF00067">
    <property type="entry name" value="p450"/>
    <property type="match status" value="1"/>
</dbReference>
<dbReference type="GO" id="GO:0016705">
    <property type="term" value="F:oxidoreductase activity, acting on paired donors, with incorporation or reduction of molecular oxygen"/>
    <property type="evidence" value="ECO:0007669"/>
    <property type="project" value="InterPro"/>
</dbReference>
<keyword evidence="4 5" id="KW-0408">Iron</keyword>
<dbReference type="GO" id="GO:0020037">
    <property type="term" value="F:heme binding"/>
    <property type="evidence" value="ECO:0007669"/>
    <property type="project" value="InterPro"/>
</dbReference>
<dbReference type="InterPro" id="IPR002401">
    <property type="entry name" value="Cyt_P450_E_grp-I"/>
</dbReference>
<keyword evidence="6" id="KW-0472">Membrane</keyword>
<dbReference type="OrthoDB" id="1055148at2759"/>
<keyword evidence="2 5" id="KW-0479">Metal-binding</keyword>
<evidence type="ECO:0000313" key="8">
    <source>
        <dbReference type="Proteomes" id="UP000327118"/>
    </source>
</evidence>
<sequence>MAKLVYDMVALMGSLPQGYSALLLVGLGIYLVYRATMVTDIPQIKGLPEIPGSVPIFGHLLKLGEDHATVCEKLWRQYNHSVFQIRLGNTRAVVVNSFEDCRQMLLGHQNAIIDRPKLYTFHGLISSTQGFTIGSSPWDESCKKKRKVAGTALGRPSLRNYHPMFDLESYSIIRDFFRDSKDGGVELNIRPYFQRYALNTTLTLCYGIRMDEVNDKLLREILYVGSAISLLRSASENLQDYIPLLRYLPNNKKNARSKELRERRDAYLNHLLDRVREMIQKGTDKPCISAAILKDEETKLTEAEVSSVCLSLVSGGFETIPGTLTSCLGSLSTPEGQIWQDRAYEDIKRHYPDVRDAWLSSIHEEKVPYINAIIKEAGRYYTVSSMSLPRKTVTEVNWNDAIIPPKTMILINAQAGNHDVDHFGPDGGEFNPERWLKSINPAVEKEVQGLTHLSFGAGSRSCSGQYIASRLLSSALIRILSSYKLVASEELPPNTDYVDYNAIKTALVAIPRDFKVKLIPRDPTITRECLSAAELRTRDYYKE</sequence>
<feature type="binding site" description="axial binding residue" evidence="5">
    <location>
        <position position="462"/>
    </location>
    <ligand>
        <name>heme</name>
        <dbReference type="ChEBI" id="CHEBI:30413"/>
    </ligand>
    <ligandPart>
        <name>Fe</name>
        <dbReference type="ChEBI" id="CHEBI:18248"/>
    </ligandPart>
</feature>
<gene>
    <name evidence="7" type="ORF">BDV28DRAFT_164756</name>
</gene>
<dbReference type="PRINTS" id="PR00463">
    <property type="entry name" value="EP450I"/>
</dbReference>
<keyword evidence="6" id="KW-1133">Transmembrane helix</keyword>
<dbReference type="GO" id="GO:0005506">
    <property type="term" value="F:iron ion binding"/>
    <property type="evidence" value="ECO:0007669"/>
    <property type="project" value="InterPro"/>
</dbReference>
<evidence type="ECO:0000256" key="2">
    <source>
        <dbReference type="ARBA" id="ARBA00022723"/>
    </source>
</evidence>
<dbReference type="InterPro" id="IPR050364">
    <property type="entry name" value="Cytochrome_P450_fung"/>
</dbReference>
<name>A0A5N6ZCA8_9EURO</name>
<protein>
    <submittedName>
        <fullName evidence="7">Cytochrome P450</fullName>
    </submittedName>
</protein>
<comment type="cofactor">
    <cofactor evidence="5">
        <name>heme</name>
        <dbReference type="ChEBI" id="CHEBI:30413"/>
    </cofactor>
</comment>
<evidence type="ECO:0000313" key="7">
    <source>
        <dbReference type="EMBL" id="KAE8353680.1"/>
    </source>
</evidence>
<keyword evidence="3" id="KW-0560">Oxidoreductase</keyword>
<dbReference type="PANTHER" id="PTHR46300">
    <property type="entry name" value="P450, PUTATIVE (EUROFUNG)-RELATED-RELATED"/>
    <property type="match status" value="1"/>
</dbReference>
<dbReference type="CDD" id="cd11066">
    <property type="entry name" value="CYP_PhacA-like"/>
    <property type="match status" value="1"/>
</dbReference>
<evidence type="ECO:0000256" key="4">
    <source>
        <dbReference type="ARBA" id="ARBA00023004"/>
    </source>
</evidence>
<evidence type="ECO:0000256" key="3">
    <source>
        <dbReference type="ARBA" id="ARBA00023002"/>
    </source>
</evidence>
<dbReference type="PANTHER" id="PTHR46300:SF9">
    <property type="entry name" value="P450, PUTATIVE-RELATED"/>
    <property type="match status" value="1"/>
</dbReference>
<dbReference type="InterPro" id="IPR036396">
    <property type="entry name" value="Cyt_P450_sf"/>
</dbReference>
<accession>A0A5N6ZCA8</accession>
<dbReference type="SUPFAM" id="SSF48264">
    <property type="entry name" value="Cytochrome P450"/>
    <property type="match status" value="1"/>
</dbReference>
<proteinExistence type="inferred from homology"/>
<reference evidence="8" key="1">
    <citation type="submission" date="2019-04" db="EMBL/GenBank/DDBJ databases">
        <title>Friends and foes A comparative genomics studyof 23 Aspergillus species from section Flavi.</title>
        <authorList>
            <consortium name="DOE Joint Genome Institute"/>
            <person name="Kjaerbolling I."/>
            <person name="Vesth T."/>
            <person name="Frisvad J.C."/>
            <person name="Nybo J.L."/>
            <person name="Theobald S."/>
            <person name="Kildgaard S."/>
            <person name="Isbrandt T."/>
            <person name="Kuo A."/>
            <person name="Sato A."/>
            <person name="Lyhne E.K."/>
            <person name="Kogle M.E."/>
            <person name="Wiebenga A."/>
            <person name="Kun R.S."/>
            <person name="Lubbers R.J."/>
            <person name="Makela M.R."/>
            <person name="Barry K."/>
            <person name="Chovatia M."/>
            <person name="Clum A."/>
            <person name="Daum C."/>
            <person name="Haridas S."/>
            <person name="He G."/>
            <person name="LaButti K."/>
            <person name="Lipzen A."/>
            <person name="Mondo S."/>
            <person name="Riley R."/>
            <person name="Salamov A."/>
            <person name="Simmons B.A."/>
            <person name="Magnuson J.K."/>
            <person name="Henrissat B."/>
            <person name="Mortensen U.H."/>
            <person name="Larsen T.O."/>
            <person name="Devries R.P."/>
            <person name="Grigoriev I.V."/>
            <person name="Machida M."/>
            <person name="Baker S.E."/>
            <person name="Andersen M.R."/>
        </authorList>
    </citation>
    <scope>NUCLEOTIDE SEQUENCE [LARGE SCALE GENOMIC DNA]</scope>
    <source>
        <strain evidence="8">CBS 553.77</strain>
    </source>
</reference>